<keyword evidence="2" id="KW-1185">Reference proteome</keyword>
<accession>A0A914URB6</accession>
<name>A0A914URB6_9BILA</name>
<proteinExistence type="predicted"/>
<evidence type="ECO:0000313" key="2">
    <source>
        <dbReference type="Proteomes" id="UP000887566"/>
    </source>
</evidence>
<reference evidence="3" key="1">
    <citation type="submission" date="2022-11" db="UniProtKB">
        <authorList>
            <consortium name="WormBaseParasite"/>
        </authorList>
    </citation>
    <scope>IDENTIFICATION</scope>
</reference>
<dbReference type="WBParaSite" id="PSAMB.scaffold11918size3059.g34505.t1">
    <property type="protein sequence ID" value="PSAMB.scaffold11918size3059.g34505.t1"/>
    <property type="gene ID" value="PSAMB.scaffold11918size3059.g34505"/>
</dbReference>
<feature type="region of interest" description="Disordered" evidence="1">
    <location>
        <begin position="1"/>
        <end position="101"/>
    </location>
</feature>
<organism evidence="2 3">
    <name type="scientific">Plectus sambesii</name>
    <dbReference type="NCBI Taxonomy" id="2011161"/>
    <lineage>
        <taxon>Eukaryota</taxon>
        <taxon>Metazoa</taxon>
        <taxon>Ecdysozoa</taxon>
        <taxon>Nematoda</taxon>
        <taxon>Chromadorea</taxon>
        <taxon>Plectida</taxon>
        <taxon>Plectina</taxon>
        <taxon>Plectoidea</taxon>
        <taxon>Plectidae</taxon>
        <taxon>Plectus</taxon>
    </lineage>
</organism>
<feature type="compositionally biased region" description="Basic and acidic residues" evidence="1">
    <location>
        <begin position="15"/>
        <end position="25"/>
    </location>
</feature>
<protein>
    <submittedName>
        <fullName evidence="3">Uncharacterized protein</fullName>
    </submittedName>
</protein>
<dbReference type="AlphaFoldDB" id="A0A914URB6"/>
<evidence type="ECO:0000313" key="3">
    <source>
        <dbReference type="WBParaSite" id="PSAMB.scaffold11918size3059.g34505.t1"/>
    </source>
</evidence>
<feature type="region of interest" description="Disordered" evidence="1">
    <location>
        <begin position="127"/>
        <end position="147"/>
    </location>
</feature>
<sequence length="147" mass="16165">MSENNAFDGLFNWGKKKDPPAPEKKVSKKKRKPKESKPTEQQDPVGQNDLKTDTKSDPKNSSNTDRGETKKASDAETGKRENATGPVNKQAKSGNGGDSEWETDDVLVEILVAAEQRRKEPLSEQNMAVDVFGKTPPPTVGRRGELM</sequence>
<dbReference type="Proteomes" id="UP000887566">
    <property type="component" value="Unplaced"/>
</dbReference>
<evidence type="ECO:0000256" key="1">
    <source>
        <dbReference type="SAM" id="MobiDB-lite"/>
    </source>
</evidence>
<feature type="compositionally biased region" description="Basic and acidic residues" evidence="1">
    <location>
        <begin position="65"/>
        <end position="82"/>
    </location>
</feature>